<reference evidence="3 4" key="1">
    <citation type="journal article" date="2006" name="Int. J. Syst. Evol. Microbiol.">
        <title>Costertonia aggregata gen. nov., sp. nov., a mesophilic marine bacterium of the family Flavobacteriaceae, isolated from a mature biofilm.</title>
        <authorList>
            <person name="Kwon K.K."/>
            <person name="Lee Y.K."/>
            <person name="Lee H.K."/>
        </authorList>
    </citation>
    <scope>NUCLEOTIDE SEQUENCE [LARGE SCALE GENOMIC DNA]</scope>
    <source>
        <strain evidence="3 4">KCCM 42265</strain>
    </source>
</reference>
<dbReference type="GO" id="GO:0016787">
    <property type="term" value="F:hydrolase activity"/>
    <property type="evidence" value="ECO:0007669"/>
    <property type="project" value="UniProtKB-KW"/>
</dbReference>
<evidence type="ECO:0000256" key="1">
    <source>
        <dbReference type="ARBA" id="ARBA00022801"/>
    </source>
</evidence>
<dbReference type="KEGG" id="cagg:HYG79_04555"/>
<feature type="domain" description="BD-FAE-like" evidence="2">
    <location>
        <begin position="51"/>
        <end position="216"/>
    </location>
</feature>
<dbReference type="Gene3D" id="3.40.50.1820">
    <property type="entry name" value="alpha/beta hydrolase"/>
    <property type="match status" value="1"/>
</dbReference>
<dbReference type="Proteomes" id="UP000509302">
    <property type="component" value="Chromosome"/>
</dbReference>
<dbReference type="PANTHER" id="PTHR48081:SF9">
    <property type="entry name" value="CARBOXYLESTERASE"/>
    <property type="match status" value="1"/>
</dbReference>
<dbReference type="SUPFAM" id="SSF53474">
    <property type="entry name" value="alpha/beta-Hydrolases"/>
    <property type="match status" value="1"/>
</dbReference>
<evidence type="ECO:0000259" key="2">
    <source>
        <dbReference type="Pfam" id="PF20434"/>
    </source>
</evidence>
<evidence type="ECO:0000313" key="4">
    <source>
        <dbReference type="Proteomes" id="UP000509302"/>
    </source>
</evidence>
<proteinExistence type="predicted"/>
<dbReference type="InterPro" id="IPR050300">
    <property type="entry name" value="GDXG_lipolytic_enzyme"/>
</dbReference>
<dbReference type="Pfam" id="PF20434">
    <property type="entry name" value="BD-FAE"/>
    <property type="match status" value="1"/>
</dbReference>
<dbReference type="InterPro" id="IPR029058">
    <property type="entry name" value="AB_hydrolase_fold"/>
</dbReference>
<gene>
    <name evidence="3" type="ORF">HYG79_04555</name>
</gene>
<dbReference type="RefSeq" id="WP_179240982.1">
    <property type="nucleotide sequence ID" value="NZ_CP058595.1"/>
</dbReference>
<dbReference type="PANTHER" id="PTHR48081">
    <property type="entry name" value="AB HYDROLASE SUPERFAMILY PROTEIN C4A8.06C"/>
    <property type="match status" value="1"/>
</dbReference>
<evidence type="ECO:0000313" key="3">
    <source>
        <dbReference type="EMBL" id="QLG44648.1"/>
    </source>
</evidence>
<sequence>MTKLSTVIFFTFFWANVLVAQKPIYELVKDLPYYPDTIAQTDGYLLERCKLDVYYPKEAVNVPVIVWLHGGGLSSGEKHIPEGLLEQGFIVVAANYRLYPKVKHPAYIEDAAAAVAWVFKNIDTYNGDSRSIFVSGHSAGGYLASMVGLDKNYLQKYGVDADGISGLIPLSGHTITHFTVRKEQNIGKTRPIVDQYAPLFHIRKDAPPTLLITGDRKLELMGRYEENAYFWRMMKIIGHPNIELYELDGYDHTGMVGPSFQLMINFIKDTKRDREK</sequence>
<name>A0A7H9AMI2_9FLAO</name>
<organism evidence="3 4">
    <name type="scientific">Costertonia aggregata</name>
    <dbReference type="NCBI Taxonomy" id="343403"/>
    <lineage>
        <taxon>Bacteria</taxon>
        <taxon>Pseudomonadati</taxon>
        <taxon>Bacteroidota</taxon>
        <taxon>Flavobacteriia</taxon>
        <taxon>Flavobacteriales</taxon>
        <taxon>Flavobacteriaceae</taxon>
        <taxon>Costertonia</taxon>
    </lineage>
</organism>
<dbReference type="EMBL" id="CP058595">
    <property type="protein sequence ID" value="QLG44648.1"/>
    <property type="molecule type" value="Genomic_DNA"/>
</dbReference>
<dbReference type="InterPro" id="IPR049492">
    <property type="entry name" value="BD-FAE-like_dom"/>
</dbReference>
<accession>A0A7H9AMI2</accession>
<keyword evidence="1 3" id="KW-0378">Hydrolase</keyword>
<keyword evidence="4" id="KW-1185">Reference proteome</keyword>
<dbReference type="AlphaFoldDB" id="A0A7H9AMI2"/>
<protein>
    <submittedName>
        <fullName evidence="3">Alpha/beta hydrolase</fullName>
    </submittedName>
</protein>